<dbReference type="OrthoDB" id="4016818at2"/>
<dbReference type="PROSITE" id="PS51186">
    <property type="entry name" value="GNAT"/>
    <property type="match status" value="1"/>
</dbReference>
<keyword evidence="2" id="KW-0808">Transferase</keyword>
<protein>
    <submittedName>
        <fullName evidence="2">GNAT family acetyltransferase</fullName>
    </submittedName>
</protein>
<evidence type="ECO:0000259" key="1">
    <source>
        <dbReference type="PROSITE" id="PS51186"/>
    </source>
</evidence>
<dbReference type="Pfam" id="PF00583">
    <property type="entry name" value="Acetyltransf_1"/>
    <property type="match status" value="1"/>
</dbReference>
<keyword evidence="3" id="KW-1185">Reference proteome</keyword>
<dbReference type="PATRIC" id="fig|217031.6.peg.3117"/>
<dbReference type="InterPro" id="IPR016181">
    <property type="entry name" value="Acyl_CoA_acyltransferase"/>
</dbReference>
<dbReference type="AlphaFoldDB" id="A0A177ZM08"/>
<accession>A0A177ZM08</accession>
<feature type="domain" description="N-acetyltransferase" evidence="1">
    <location>
        <begin position="23"/>
        <end position="154"/>
    </location>
</feature>
<reference evidence="2 3" key="1">
    <citation type="submission" date="2015-05" db="EMBL/GenBank/DDBJ databases">
        <title>Comparison of genome.</title>
        <authorList>
            <person name="Zheng Z."/>
            <person name="Sun M."/>
        </authorList>
    </citation>
    <scope>NUCLEOTIDE SEQUENCE [LARGE SCALE GENOMIC DNA]</scope>
    <source>
        <strain evidence="2 3">G25-74</strain>
    </source>
</reference>
<dbReference type="EMBL" id="LDJR01000055">
    <property type="protein sequence ID" value="OAK68997.1"/>
    <property type="molecule type" value="Genomic_DNA"/>
</dbReference>
<dbReference type="RefSeq" id="WP_064468409.1">
    <property type="nucleotide sequence ID" value="NZ_JAGGKH010000030.1"/>
</dbReference>
<dbReference type="STRING" id="217031.ABB05_14505"/>
<dbReference type="SUPFAM" id="SSF55729">
    <property type="entry name" value="Acyl-CoA N-acyltransferases (Nat)"/>
    <property type="match status" value="1"/>
</dbReference>
<gene>
    <name evidence="2" type="ORF">ABB05_14505</name>
</gene>
<dbReference type="Gene3D" id="3.40.630.30">
    <property type="match status" value="1"/>
</dbReference>
<dbReference type="Proteomes" id="UP000077881">
    <property type="component" value="Unassembled WGS sequence"/>
</dbReference>
<comment type="caution">
    <text evidence="2">The sequence shown here is derived from an EMBL/GenBank/DDBJ whole genome shotgun (WGS) entry which is preliminary data.</text>
</comment>
<organism evidence="2 3">
    <name type="scientific">Lederbergia galactosidilytica</name>
    <dbReference type="NCBI Taxonomy" id="217031"/>
    <lineage>
        <taxon>Bacteria</taxon>
        <taxon>Bacillati</taxon>
        <taxon>Bacillota</taxon>
        <taxon>Bacilli</taxon>
        <taxon>Bacillales</taxon>
        <taxon>Bacillaceae</taxon>
        <taxon>Lederbergia</taxon>
    </lineage>
</organism>
<dbReference type="CDD" id="cd04301">
    <property type="entry name" value="NAT_SF"/>
    <property type="match status" value="1"/>
</dbReference>
<name>A0A177ZM08_9BACI</name>
<evidence type="ECO:0000313" key="2">
    <source>
        <dbReference type="EMBL" id="OAK68997.1"/>
    </source>
</evidence>
<dbReference type="InterPro" id="IPR000182">
    <property type="entry name" value="GNAT_dom"/>
</dbReference>
<dbReference type="GO" id="GO:0016747">
    <property type="term" value="F:acyltransferase activity, transferring groups other than amino-acyl groups"/>
    <property type="evidence" value="ECO:0007669"/>
    <property type="project" value="InterPro"/>
</dbReference>
<proteinExistence type="predicted"/>
<evidence type="ECO:0000313" key="3">
    <source>
        <dbReference type="Proteomes" id="UP000077881"/>
    </source>
</evidence>
<sequence length="154" mass="16842">MGDLLVPLYRLSADVKADEQKTYTIRRPIPPEKHIVVDWVRKHFSEKWASECEVACSQTPAACLIAVEGNKILGFACFNVTYLNFFGPTGVDVEARGKGIGRELLLLSLLEMKHMGYAYAIIGGAGPVSFYQKTVGAIEIPDSNDGAYKGMLDG</sequence>